<dbReference type="CDD" id="cd17352">
    <property type="entry name" value="MFS_MCT_SLC16"/>
    <property type="match status" value="1"/>
</dbReference>
<feature type="compositionally biased region" description="Basic and acidic residues" evidence="1">
    <location>
        <begin position="424"/>
        <end position="433"/>
    </location>
</feature>
<evidence type="ECO:0000256" key="1">
    <source>
        <dbReference type="SAM" id="MobiDB-lite"/>
    </source>
</evidence>
<feature type="compositionally biased region" description="Basic and acidic residues" evidence="1">
    <location>
        <begin position="351"/>
        <end position="361"/>
    </location>
</feature>
<dbReference type="RefSeq" id="XP_005104289.2">
    <property type="nucleotide sequence ID" value="XM_005104232.3"/>
</dbReference>
<dbReference type="Proteomes" id="UP000694888">
    <property type="component" value="Unplaced"/>
</dbReference>
<sequence length="1033" mass="111124">MASGFQGRMPGDAVENAPLIKDRTNDAAYRGGKDLQAAGVASVLSYPDGRSRSESICTECLRKQKGDEEEDDDDDDDEDDGDDNEGGDEEFEREDVLINDQVLLDGETDEEEEEETIVPDGGWGWVVCLGSFVVNFVLDGTLFSFGVLLLYLLDDFGEDKATTAWVGSAQMGVHMCMGPLISALLKRFTVRQVTIAGSLLSTLGFIASVFSPNVYVLILTYGVIGGIGFGMVFLPAIIVVGLYFNRKRAIATGIATSGSGVGTFAYAYITDILLESYGWRGTVLILAGLLLHCAVCGMLFRPLLTVRYKRPKSLSASRTDVQPSTSPPETSSKDDDHSASSGYSSQNPTEELSKPEDVAGNRDAEREINANDGGGGGDGEEVDKSSRCFHEQDSALSTSKSALSEIRHSENEDSSTPKSQVGNEESKGGCCEKYDVDNNTIGVGNNNDHFPDVPTPHSHGVSISRSDHCDCERARSSSVRVGETSDCVGGRTDADGGGGNTQMRHLPVPTLMISEAPCSSNNNGSSAHLPQRQPENGVNVNPGKHLRRCPCCSAVRRGSYSHAHGSRDGISPNEKHLQKFIAQNREDVKSLSSSNKKLILPWFYKDVEPTDGVGGGSTSGGGGSGCGGLMSFKLKPLGRLYKSVDHIHHVAEKGGGGEKYIRHHEISAPLTTPRLLSSEYKLNDFTDSRAMSLFGLKNPHDPGSEFPNRGGGHTGSRNEVVQTQMYKGLIKPILRKDIYYSGSVNHLPAYQHFGGSLTTFMAAMTRSSSAEDNDVIAMAEKDEACSGEGSRCCTKLKRILPMKLLGNYQFLLLLITFTMWTAQSVSLTYLPDLAVSLNIGRSDAAFLISIVGIANVLGRLLAGFITDCFRLPSIWLYVVALLMAAVTNLAFPFCNSYIFLQISCAVFGLCMAVAVSMRTIVLAEQLGIEVLTESFGVVALFQGMAFTVNPPVAGKLIDDFSSFKPPFIMAATMYAISALCSILVGCSSQAAARRRRRDIATIELEVTADEEDGSCYQDSEVVAVIKTTLPTSA</sequence>
<feature type="transmembrane region" description="Helical" evidence="2">
    <location>
        <begin position="967"/>
        <end position="987"/>
    </location>
</feature>
<feature type="region of interest" description="Disordered" evidence="1">
    <location>
        <begin position="518"/>
        <end position="541"/>
    </location>
</feature>
<feature type="region of interest" description="Disordered" evidence="1">
    <location>
        <begin position="482"/>
        <end position="501"/>
    </location>
</feature>
<feature type="compositionally biased region" description="Acidic residues" evidence="1">
    <location>
        <begin position="67"/>
        <end position="92"/>
    </location>
</feature>
<feature type="transmembrane region" description="Helical" evidence="2">
    <location>
        <begin position="192"/>
        <end position="210"/>
    </location>
</feature>
<feature type="transmembrane region" description="Helical" evidence="2">
    <location>
        <begin position="250"/>
        <end position="269"/>
    </location>
</feature>
<dbReference type="GeneID" id="101856201"/>
<dbReference type="InterPro" id="IPR050327">
    <property type="entry name" value="Proton-linked_MCT"/>
</dbReference>
<feature type="transmembrane region" description="Helical" evidence="2">
    <location>
        <begin position="844"/>
        <end position="862"/>
    </location>
</feature>
<feature type="region of interest" description="Disordered" evidence="1">
    <location>
        <begin position="391"/>
        <end position="433"/>
    </location>
</feature>
<protein>
    <submittedName>
        <fullName evidence="4">Uncharacterized protein LOC101856201</fullName>
    </submittedName>
</protein>
<accession>A0ABM0JY47</accession>
<evidence type="ECO:0000313" key="3">
    <source>
        <dbReference type="Proteomes" id="UP000694888"/>
    </source>
</evidence>
<feature type="transmembrane region" description="Helical" evidence="2">
    <location>
        <begin position="216"/>
        <end position="243"/>
    </location>
</feature>
<feature type="transmembrane region" description="Helical" evidence="2">
    <location>
        <begin position="927"/>
        <end position="947"/>
    </location>
</feature>
<dbReference type="InterPro" id="IPR036259">
    <property type="entry name" value="MFS_trans_sf"/>
</dbReference>
<feature type="transmembrane region" description="Helical" evidence="2">
    <location>
        <begin position="805"/>
        <end position="824"/>
    </location>
</feature>
<dbReference type="PANTHER" id="PTHR11360">
    <property type="entry name" value="MONOCARBOXYLATE TRANSPORTER"/>
    <property type="match status" value="1"/>
</dbReference>
<feature type="transmembrane region" description="Helical" evidence="2">
    <location>
        <begin position="874"/>
        <end position="891"/>
    </location>
</feature>
<name>A0ABM0JY47_APLCA</name>
<feature type="compositionally biased region" description="Polar residues" evidence="1">
    <location>
        <begin position="518"/>
        <end position="539"/>
    </location>
</feature>
<feature type="region of interest" description="Disordered" evidence="1">
    <location>
        <begin position="59"/>
        <end position="92"/>
    </location>
</feature>
<dbReference type="Pfam" id="PF07690">
    <property type="entry name" value="MFS_1"/>
    <property type="match status" value="2"/>
</dbReference>
<feature type="compositionally biased region" description="Polar residues" evidence="1">
    <location>
        <begin position="315"/>
        <end position="330"/>
    </location>
</feature>
<proteinExistence type="predicted"/>
<dbReference type="Gene3D" id="1.20.1250.20">
    <property type="entry name" value="MFS general substrate transporter like domains"/>
    <property type="match status" value="2"/>
</dbReference>
<keyword evidence="2" id="KW-1133">Transmembrane helix</keyword>
<dbReference type="SUPFAM" id="SSF103473">
    <property type="entry name" value="MFS general substrate transporter"/>
    <property type="match status" value="2"/>
</dbReference>
<dbReference type="InterPro" id="IPR011701">
    <property type="entry name" value="MFS"/>
</dbReference>
<organism evidence="3 4">
    <name type="scientific">Aplysia californica</name>
    <name type="common">California sea hare</name>
    <dbReference type="NCBI Taxonomy" id="6500"/>
    <lineage>
        <taxon>Eukaryota</taxon>
        <taxon>Metazoa</taxon>
        <taxon>Spiralia</taxon>
        <taxon>Lophotrochozoa</taxon>
        <taxon>Mollusca</taxon>
        <taxon>Gastropoda</taxon>
        <taxon>Heterobranchia</taxon>
        <taxon>Euthyneura</taxon>
        <taxon>Tectipleura</taxon>
        <taxon>Aplysiida</taxon>
        <taxon>Aplysioidea</taxon>
        <taxon>Aplysiidae</taxon>
        <taxon>Aplysia</taxon>
    </lineage>
</organism>
<feature type="region of interest" description="Disordered" evidence="1">
    <location>
        <begin position="315"/>
        <end position="361"/>
    </location>
</feature>
<dbReference type="PANTHER" id="PTHR11360:SF284">
    <property type="entry name" value="EG:103B4.3 PROTEIN-RELATED"/>
    <property type="match status" value="1"/>
</dbReference>
<evidence type="ECO:0000313" key="4">
    <source>
        <dbReference type="RefSeq" id="XP_005104289.2"/>
    </source>
</evidence>
<feature type="transmembrane region" description="Helical" evidence="2">
    <location>
        <begin position="897"/>
        <end position="915"/>
    </location>
</feature>
<keyword evidence="2" id="KW-0812">Transmembrane</keyword>
<feature type="compositionally biased region" description="Polar residues" evidence="1">
    <location>
        <begin position="339"/>
        <end position="350"/>
    </location>
</feature>
<feature type="compositionally biased region" description="Polar residues" evidence="1">
    <location>
        <begin position="414"/>
        <end position="423"/>
    </location>
</feature>
<feature type="transmembrane region" description="Helical" evidence="2">
    <location>
        <begin position="281"/>
        <end position="304"/>
    </location>
</feature>
<feature type="transmembrane region" description="Helical" evidence="2">
    <location>
        <begin position="165"/>
        <end position="185"/>
    </location>
</feature>
<evidence type="ECO:0000256" key="2">
    <source>
        <dbReference type="SAM" id="Phobius"/>
    </source>
</evidence>
<keyword evidence="3" id="KW-1185">Reference proteome</keyword>
<reference evidence="4" key="1">
    <citation type="submission" date="2025-08" db="UniProtKB">
        <authorList>
            <consortium name="RefSeq"/>
        </authorList>
    </citation>
    <scope>IDENTIFICATION</scope>
</reference>
<keyword evidence="2" id="KW-0472">Membrane</keyword>
<gene>
    <name evidence="4" type="primary">LOC101856201</name>
</gene>
<feature type="transmembrane region" description="Helical" evidence="2">
    <location>
        <begin position="132"/>
        <end position="153"/>
    </location>
</feature>